<feature type="chain" id="PRO_5019207706" evidence="3">
    <location>
        <begin position="32"/>
        <end position="191"/>
    </location>
</feature>
<evidence type="ECO:0000259" key="4">
    <source>
        <dbReference type="PROSITE" id="PS51782"/>
    </source>
</evidence>
<dbReference type="OrthoDB" id="1404170at2"/>
<proteinExistence type="inferred from homology"/>
<evidence type="ECO:0000313" key="6">
    <source>
        <dbReference type="Proteomes" id="UP000283128"/>
    </source>
</evidence>
<evidence type="ECO:0000256" key="1">
    <source>
        <dbReference type="ARBA" id="ARBA00010830"/>
    </source>
</evidence>
<name>A0A437PSA7_9ACTN</name>
<evidence type="ECO:0000256" key="2">
    <source>
        <dbReference type="ARBA" id="ARBA00022801"/>
    </source>
</evidence>
<gene>
    <name evidence="5" type="ORF">EOT10_12685</name>
</gene>
<comment type="caution">
    <text evidence="5">The sequence shown here is derived from an EMBL/GenBank/DDBJ whole genome shotgun (WGS) entry which is preliminary data.</text>
</comment>
<feature type="domain" description="LysM" evidence="4">
    <location>
        <begin position="139"/>
        <end position="188"/>
    </location>
</feature>
<dbReference type="CDD" id="cd13925">
    <property type="entry name" value="RPF"/>
    <property type="match status" value="1"/>
</dbReference>
<dbReference type="InterPro" id="IPR036779">
    <property type="entry name" value="LysM_dom_sf"/>
</dbReference>
<comment type="similarity">
    <text evidence="1">Belongs to the transglycosylase family. Rpf subfamily.</text>
</comment>
<dbReference type="CDD" id="cd00118">
    <property type="entry name" value="LysM"/>
    <property type="match status" value="1"/>
</dbReference>
<reference evidence="5 6" key="1">
    <citation type="submission" date="2019-01" db="EMBL/GenBank/DDBJ databases">
        <title>Genome sequences of Streptomyces and Rhizobium isolates collected from root and soil.</title>
        <authorList>
            <person name="Chhettri S."/>
            <person name="Sevigny J.L."/>
            <person name="Sen A."/>
            <person name="Ennis N."/>
            <person name="Tisa L."/>
        </authorList>
    </citation>
    <scope>NUCLEOTIDE SEQUENCE [LARGE SCALE GENOMIC DNA]</scope>
    <source>
        <strain evidence="5 6">San01</strain>
    </source>
</reference>
<sequence>MPETPTRPFLPAALPAVLLAAALLTPTAASAAPPPPAPGPGHLIQKPYDCAREAKDQWPWGCLADCESSGRWHINSGNSYYGGLQFRQSTWKANGGLAYAPRADLATRAQQITVAEEVLRTQGWEAWPACSKAYKLAGRMHIVKPGDTLSAIAVRSHVKGGWQALYRANKKMIGPSPDRLNPGTMLVIPKA</sequence>
<dbReference type="InterPro" id="IPR023346">
    <property type="entry name" value="Lysozyme-like_dom_sf"/>
</dbReference>
<dbReference type="InterPro" id="IPR010618">
    <property type="entry name" value="RPF"/>
</dbReference>
<dbReference type="RefSeq" id="WP_127828267.1">
    <property type="nucleotide sequence ID" value="NZ_RZYA01000005.1"/>
</dbReference>
<organism evidence="5 6">
    <name type="scientific">Streptomyces antnestii</name>
    <dbReference type="NCBI Taxonomy" id="2494256"/>
    <lineage>
        <taxon>Bacteria</taxon>
        <taxon>Bacillati</taxon>
        <taxon>Actinomycetota</taxon>
        <taxon>Actinomycetes</taxon>
        <taxon>Kitasatosporales</taxon>
        <taxon>Streptomycetaceae</taxon>
        <taxon>Streptomyces</taxon>
    </lineage>
</organism>
<evidence type="ECO:0000256" key="3">
    <source>
        <dbReference type="SAM" id="SignalP"/>
    </source>
</evidence>
<dbReference type="Pfam" id="PF01476">
    <property type="entry name" value="LysM"/>
    <property type="match status" value="1"/>
</dbReference>
<keyword evidence="2" id="KW-0378">Hydrolase</keyword>
<feature type="signal peptide" evidence="3">
    <location>
        <begin position="1"/>
        <end position="31"/>
    </location>
</feature>
<dbReference type="Gene3D" id="3.10.350.10">
    <property type="entry name" value="LysM domain"/>
    <property type="match status" value="1"/>
</dbReference>
<dbReference type="InterPro" id="IPR018392">
    <property type="entry name" value="LysM"/>
</dbReference>
<dbReference type="Gene3D" id="1.10.530.10">
    <property type="match status" value="1"/>
</dbReference>
<dbReference type="SUPFAM" id="SSF54106">
    <property type="entry name" value="LysM domain"/>
    <property type="match status" value="1"/>
</dbReference>
<dbReference type="PROSITE" id="PS51782">
    <property type="entry name" value="LYSM"/>
    <property type="match status" value="1"/>
</dbReference>
<keyword evidence="6" id="KW-1185">Reference proteome</keyword>
<protein>
    <submittedName>
        <fullName evidence="5">LysM peptidoglycan-binding domain-containing protein</fullName>
    </submittedName>
</protein>
<accession>A0A437PSA7</accession>
<dbReference type="AlphaFoldDB" id="A0A437PSA7"/>
<dbReference type="SUPFAM" id="SSF53955">
    <property type="entry name" value="Lysozyme-like"/>
    <property type="match status" value="1"/>
</dbReference>
<dbReference type="SMART" id="SM00257">
    <property type="entry name" value="LysM"/>
    <property type="match status" value="1"/>
</dbReference>
<dbReference type="GO" id="GO:0016787">
    <property type="term" value="F:hydrolase activity"/>
    <property type="evidence" value="ECO:0007669"/>
    <property type="project" value="UniProtKB-KW"/>
</dbReference>
<evidence type="ECO:0000313" key="5">
    <source>
        <dbReference type="EMBL" id="RVU25132.1"/>
    </source>
</evidence>
<dbReference type="Pfam" id="PF06737">
    <property type="entry name" value="Transglycosylas"/>
    <property type="match status" value="1"/>
</dbReference>
<dbReference type="EMBL" id="RZYA01000005">
    <property type="protein sequence ID" value="RVU25132.1"/>
    <property type="molecule type" value="Genomic_DNA"/>
</dbReference>
<keyword evidence="3" id="KW-0732">Signal</keyword>
<dbReference type="Proteomes" id="UP000283128">
    <property type="component" value="Unassembled WGS sequence"/>
</dbReference>